<evidence type="ECO:0000256" key="1">
    <source>
        <dbReference type="SAM" id="MobiDB-lite"/>
    </source>
</evidence>
<reference evidence="2 3" key="1">
    <citation type="submission" date="2014-06" db="EMBL/GenBank/DDBJ databases">
        <authorList>
            <person name="Swart Estienne"/>
        </authorList>
    </citation>
    <scope>NUCLEOTIDE SEQUENCE [LARGE SCALE GENOMIC DNA]</scope>
    <source>
        <strain evidence="2 3">130c</strain>
    </source>
</reference>
<dbReference type="OrthoDB" id="308476at2759"/>
<dbReference type="InterPro" id="IPR051291">
    <property type="entry name" value="CIMAP"/>
</dbReference>
<keyword evidence="3" id="KW-1185">Reference proteome</keyword>
<dbReference type="PANTHER" id="PTHR21580">
    <property type="entry name" value="SHIPPO-1-RELATED"/>
    <property type="match status" value="1"/>
</dbReference>
<evidence type="ECO:0000313" key="2">
    <source>
        <dbReference type="EMBL" id="CDW90604.1"/>
    </source>
</evidence>
<dbReference type="EMBL" id="CCKQ01018629">
    <property type="protein sequence ID" value="CDW90604.1"/>
    <property type="molecule type" value="Genomic_DNA"/>
</dbReference>
<organism evidence="2 3">
    <name type="scientific">Stylonychia lemnae</name>
    <name type="common">Ciliate</name>
    <dbReference type="NCBI Taxonomy" id="5949"/>
    <lineage>
        <taxon>Eukaryota</taxon>
        <taxon>Sar</taxon>
        <taxon>Alveolata</taxon>
        <taxon>Ciliophora</taxon>
        <taxon>Intramacronucleata</taxon>
        <taxon>Spirotrichea</taxon>
        <taxon>Stichotrichia</taxon>
        <taxon>Sporadotrichida</taxon>
        <taxon>Oxytrichidae</taxon>
        <taxon>Stylonychinae</taxon>
        <taxon>Stylonychia</taxon>
    </lineage>
</organism>
<evidence type="ECO:0000313" key="3">
    <source>
        <dbReference type="Proteomes" id="UP000039865"/>
    </source>
</evidence>
<dbReference type="PANTHER" id="PTHR21580:SF28">
    <property type="entry name" value="BOREALIN N-TERMINAL DOMAIN-CONTAINING PROTEIN-RELATED"/>
    <property type="match status" value="1"/>
</dbReference>
<feature type="region of interest" description="Disordered" evidence="1">
    <location>
        <begin position="234"/>
        <end position="253"/>
    </location>
</feature>
<dbReference type="InParanoid" id="A0A078B871"/>
<dbReference type="InterPro" id="IPR010736">
    <property type="entry name" value="SHIPPO-rpt"/>
</dbReference>
<gene>
    <name evidence="2" type="primary">Contig6237.g6671</name>
    <name evidence="2" type="ORF">STYLEM_19749</name>
</gene>
<dbReference type="AlphaFoldDB" id="A0A078B871"/>
<dbReference type="Proteomes" id="UP000039865">
    <property type="component" value="Unassembled WGS sequence"/>
</dbReference>
<dbReference type="OMA" id="MWQTGIM"/>
<sequence>MSITASTAQSICLAPTNTSPSKALFSFSKAPRFGVERKLLNENVSYDIPTAFSKRAPSLGYDDIPSPTAYGTKSDFDKTDPHARAYSFGIAREAYSKVYLRENPPLDKNIPGPGTYVIPPKIGAEASKYSMKGRTINHVMLTSTRFNPGPGAYDPKVNFDPNGTYFVGKIHNSKAPTFSLPTLPRFKEDKKDFRPGPGSYQLKVGIADPTSSFVSTYKSPKIRSFYHSDRQTLDITKDQKSYPGPGNYKAPSDFGHYESKNKFMGLKGSMSQQTL</sequence>
<dbReference type="Pfam" id="PF07004">
    <property type="entry name" value="SHIPPO-rpt"/>
    <property type="match status" value="2"/>
</dbReference>
<protein>
    <submittedName>
        <fullName evidence="2">Uncharacterized protein</fullName>
    </submittedName>
</protein>
<name>A0A078B871_STYLE</name>
<accession>A0A078B871</accession>
<proteinExistence type="predicted"/>